<feature type="region of interest" description="Disordered" evidence="6">
    <location>
        <begin position="863"/>
        <end position="898"/>
    </location>
</feature>
<keyword evidence="5" id="KW-0175">Coiled coil</keyword>
<dbReference type="Gene3D" id="1.10.238.10">
    <property type="entry name" value="EF-hand"/>
    <property type="match status" value="1"/>
</dbReference>
<keyword evidence="2" id="KW-0106">Calcium</keyword>
<evidence type="ECO:0000256" key="4">
    <source>
        <dbReference type="ARBA" id="ARBA00023262"/>
    </source>
</evidence>
<reference evidence="9" key="1">
    <citation type="submission" date="2025-08" db="UniProtKB">
        <authorList>
            <consortium name="RefSeq"/>
        </authorList>
    </citation>
    <scope>IDENTIFICATION</scope>
</reference>
<comment type="similarity">
    <text evidence="1">Belongs to the aequorin family.</text>
</comment>
<feature type="region of interest" description="Disordered" evidence="6">
    <location>
        <begin position="300"/>
        <end position="325"/>
    </location>
</feature>
<protein>
    <submittedName>
        <fullName evidence="9">Colorectal mutant cancer protein isoform X3</fullName>
    </submittedName>
</protein>
<dbReference type="PROSITE" id="PS00018">
    <property type="entry name" value="EF_HAND_1"/>
    <property type="match status" value="1"/>
</dbReference>
<dbReference type="InterPro" id="IPR011992">
    <property type="entry name" value="EF-hand-dom_pair"/>
</dbReference>
<sequence length="1166" mass="134223">MDEFIRKVFNSCDRDQDGYLDRLDLEEVQNQIGLEGNISQIFDQFGATESGKISFQQFCENSSVLFGDLNQSSSDSSPEYFTDSDTQMQEIQEKLISGSKKNSFQNHQIQMELDDTSKFENRGAPRHSSFLKDNQTLESELEASNQRIKKISELWDTNPHRKSGGGIEDYLDQKTLLHLEKLKIIDPQNLEKIGIESNNIDELEQGDLATGPDYLEMSKKLHLAALTQYKNEIHQLRQKFHQVSKERDSLLKEKAQWFNEQKKTHHDYEEKLQSQTMRITELQSVIAELKRKLQSKNDNKIIEEEEEDVQSNSSSDREVQGSNPCSECSCENCDHHLEEDGPNQVNYLATTHETAGDSMQDELLSNKSLLINDLTKTNRDSEASTNELSQQLSRVLGALESTIEDHKHKNETNTLTTIDSKVDESSEIVESKRFQEQIDMLLKQVESLKRDKRLLEKQLHDINVQGYVYQKGNTTHVEDEFAKLRQENNYVRSKLRKAEQELEEVKSLSTTLREEREMLKKKNRALQESLDGKMRESAPDHGSYGHSRSQSTHLDWNYSSQSLQRSTSSAGDITGKGQKRCNSFDNRQSIIKSPAVQRRGSDISNIQSSRQSTNIQGLSEKGYQLSPDSSLRRGQHMMDSSDLGSSIGDESQRSDSKQILSRILRGRVPDTLLHSLLTYSRFDQILKALVNHFLSEIDERTKEANIEMERLESRLLHMQSQNDLLLLNLDESKQNSERLSLLCGKYESNSTAWSLALQNTEQLLETYEVMIQLQDSEADIYAANCQVAGVGNFDTIKSLTSTRSSQSNVSIESSVASSQHHLGYVEDDDFLKNSHFKRRGAEMQAKLLLHKLDKKYENMITEPIDEETKNDEMSYQSRTSTGSSQNSNHADTLSKGEEHRLREYIQMLKSERDTYKGTVIELESVHDYRDRIQGNSTEPYSERVHELNIDLETAVILQEMQALKEERAELKHRIYLLDKEKRAQELKLNSREAQEQAYIVHIEHLKFELKEQIKKRKLLMKERRIKEPDEADLSMSTHNTNYSNDGGSRYPSSEDLPLDENSRSEKHLKSRINELVETLEKLTKNSEIRHKQTAEYISDLKRANGALVTAYEKAKKRHASRLKKFEQQLMQMAEKYQQQVRALKEQIAILKDIPPNTSLPHTETSL</sequence>
<evidence type="ECO:0000313" key="8">
    <source>
        <dbReference type="Proteomes" id="UP001652625"/>
    </source>
</evidence>
<evidence type="ECO:0000259" key="7">
    <source>
        <dbReference type="PROSITE" id="PS50222"/>
    </source>
</evidence>
<feature type="compositionally biased region" description="Low complexity" evidence="6">
    <location>
        <begin position="559"/>
        <end position="569"/>
    </location>
</feature>
<feature type="coiled-coil region" evidence="5">
    <location>
        <begin position="953"/>
        <end position="1022"/>
    </location>
</feature>
<dbReference type="PROSITE" id="PS50222">
    <property type="entry name" value="EF_HAND_2"/>
    <property type="match status" value="1"/>
</dbReference>
<dbReference type="Proteomes" id="UP001652625">
    <property type="component" value="Chromosome 06"/>
</dbReference>
<dbReference type="InterPro" id="IPR019536">
    <property type="entry name" value="USHBP1_PDZ-bd"/>
</dbReference>
<keyword evidence="8" id="KW-1185">Reference proteome</keyword>
<feature type="region of interest" description="Disordered" evidence="6">
    <location>
        <begin position="526"/>
        <end position="654"/>
    </location>
</feature>
<organism evidence="8 9">
    <name type="scientific">Hydra vulgaris</name>
    <name type="common">Hydra</name>
    <name type="synonym">Hydra attenuata</name>
    <dbReference type="NCBI Taxonomy" id="6087"/>
    <lineage>
        <taxon>Eukaryota</taxon>
        <taxon>Metazoa</taxon>
        <taxon>Cnidaria</taxon>
        <taxon>Hydrozoa</taxon>
        <taxon>Hydroidolina</taxon>
        <taxon>Anthoathecata</taxon>
        <taxon>Aplanulata</taxon>
        <taxon>Hydridae</taxon>
        <taxon>Hydra</taxon>
    </lineage>
</organism>
<keyword evidence="4" id="KW-0599">Photoprotein</keyword>
<dbReference type="Pfam" id="PF13499">
    <property type="entry name" value="EF-hand_7"/>
    <property type="match status" value="1"/>
</dbReference>
<evidence type="ECO:0000256" key="2">
    <source>
        <dbReference type="ARBA" id="ARBA00022837"/>
    </source>
</evidence>
<dbReference type="PANTHER" id="PTHR23347">
    <property type="entry name" value="COLORECTAL MUTANT CANCER PROTEIN MCC PROTEIN -RELATED"/>
    <property type="match status" value="1"/>
</dbReference>
<dbReference type="PANTHER" id="PTHR23347:SF6">
    <property type="entry name" value="FI17904P1"/>
    <property type="match status" value="1"/>
</dbReference>
<feature type="compositionally biased region" description="Polar residues" evidence="6">
    <location>
        <begin position="602"/>
        <end position="617"/>
    </location>
</feature>
<feature type="compositionally biased region" description="Polar residues" evidence="6">
    <location>
        <begin position="546"/>
        <end position="558"/>
    </location>
</feature>
<feature type="region of interest" description="Disordered" evidence="6">
    <location>
        <begin position="1029"/>
        <end position="1067"/>
    </location>
</feature>
<name>A0ABM4C149_HYDVU</name>
<evidence type="ECO:0000256" key="6">
    <source>
        <dbReference type="SAM" id="MobiDB-lite"/>
    </source>
</evidence>
<gene>
    <name evidence="9" type="primary">LOC100209992</name>
</gene>
<dbReference type="InterPro" id="IPR002048">
    <property type="entry name" value="EF_hand_dom"/>
</dbReference>
<evidence type="ECO:0000256" key="5">
    <source>
        <dbReference type="SAM" id="Coils"/>
    </source>
</evidence>
<dbReference type="InterPro" id="IPR018247">
    <property type="entry name" value="EF_Hand_1_Ca_BS"/>
</dbReference>
<evidence type="ECO:0000256" key="1">
    <source>
        <dbReference type="ARBA" id="ARBA00007828"/>
    </source>
</evidence>
<dbReference type="GeneID" id="100209992"/>
<accession>A0ABM4C149</accession>
<dbReference type="Pfam" id="PF10506">
    <property type="entry name" value="USHBP1_PDZ-bd"/>
    <property type="match status" value="2"/>
</dbReference>
<feature type="compositionally biased region" description="Polar residues" evidence="6">
    <location>
        <begin position="1034"/>
        <end position="1046"/>
    </location>
</feature>
<evidence type="ECO:0000313" key="9">
    <source>
        <dbReference type="RefSeq" id="XP_065655281.1"/>
    </source>
</evidence>
<dbReference type="SUPFAM" id="SSF47473">
    <property type="entry name" value="EF-hand"/>
    <property type="match status" value="1"/>
</dbReference>
<dbReference type="InterPro" id="IPR040171">
    <property type="entry name" value="USBP1-like"/>
</dbReference>
<feature type="compositionally biased region" description="Polar residues" evidence="6">
    <location>
        <begin position="873"/>
        <end position="891"/>
    </location>
</feature>
<feature type="compositionally biased region" description="Basic and acidic residues" evidence="6">
    <location>
        <begin position="530"/>
        <end position="539"/>
    </location>
</feature>
<feature type="compositionally biased region" description="Polar residues" evidence="6">
    <location>
        <begin position="580"/>
        <end position="591"/>
    </location>
</feature>
<proteinExistence type="inferred from homology"/>
<dbReference type="RefSeq" id="XP_065655281.1">
    <property type="nucleotide sequence ID" value="XM_065799209.1"/>
</dbReference>
<evidence type="ECO:0000256" key="3">
    <source>
        <dbReference type="ARBA" id="ARBA00023223"/>
    </source>
</evidence>
<feature type="domain" description="EF-hand" evidence="7">
    <location>
        <begin position="1"/>
        <end position="35"/>
    </location>
</feature>
<feature type="coiled-coil region" evidence="5">
    <location>
        <begin position="694"/>
        <end position="721"/>
    </location>
</feature>
<keyword evidence="3" id="KW-0455">Luminescence</keyword>